<dbReference type="Proteomes" id="UP001060164">
    <property type="component" value="Chromosome"/>
</dbReference>
<name>A0ABY5VGN6_9FIRM</name>
<proteinExistence type="predicted"/>
<dbReference type="RefSeq" id="WP_028530172.1">
    <property type="nucleotide sequence ID" value="NZ_CABLBR010000046.1"/>
</dbReference>
<keyword evidence="1" id="KW-0812">Transmembrane</keyword>
<dbReference type="InterPro" id="IPR036157">
    <property type="entry name" value="dUTPase-like_sf"/>
</dbReference>
<accession>A0ABY5VGN6</accession>
<dbReference type="SUPFAM" id="SSF51283">
    <property type="entry name" value="dUTPase-like"/>
    <property type="match status" value="1"/>
</dbReference>
<feature type="transmembrane region" description="Helical" evidence="1">
    <location>
        <begin position="341"/>
        <end position="362"/>
    </location>
</feature>
<dbReference type="InterPro" id="IPR011962">
    <property type="entry name" value="dCTP_deaminase"/>
</dbReference>
<dbReference type="Gene3D" id="2.70.40.10">
    <property type="match status" value="1"/>
</dbReference>
<keyword evidence="1" id="KW-0472">Membrane</keyword>
<keyword evidence="3" id="KW-1185">Reference proteome</keyword>
<evidence type="ECO:0000256" key="1">
    <source>
        <dbReference type="SAM" id="Phobius"/>
    </source>
</evidence>
<evidence type="ECO:0000313" key="2">
    <source>
        <dbReference type="EMBL" id="UWP59060.1"/>
    </source>
</evidence>
<protein>
    <submittedName>
        <fullName evidence="2">Uncharacterized protein</fullName>
    </submittedName>
</protein>
<dbReference type="EMBL" id="CP102290">
    <property type="protein sequence ID" value="UWP59060.1"/>
    <property type="molecule type" value="Genomic_DNA"/>
</dbReference>
<reference evidence="2" key="1">
    <citation type="journal article" date="2022" name="Cell">
        <title>Design, construction, and in vivo augmentation of a complex gut microbiome.</title>
        <authorList>
            <person name="Cheng A.G."/>
            <person name="Ho P.Y."/>
            <person name="Aranda-Diaz A."/>
            <person name="Jain S."/>
            <person name="Yu F.B."/>
            <person name="Meng X."/>
            <person name="Wang M."/>
            <person name="Iakiviak M."/>
            <person name="Nagashima K."/>
            <person name="Zhao A."/>
            <person name="Murugkar P."/>
            <person name="Patil A."/>
            <person name="Atabakhsh K."/>
            <person name="Weakley A."/>
            <person name="Yan J."/>
            <person name="Brumbaugh A.R."/>
            <person name="Higginbottom S."/>
            <person name="Dimas A."/>
            <person name="Shiver A.L."/>
            <person name="Deutschbauer A."/>
            <person name="Neff N."/>
            <person name="Sonnenburg J.L."/>
            <person name="Huang K.C."/>
            <person name="Fischbach M.A."/>
        </authorList>
    </citation>
    <scope>NUCLEOTIDE SEQUENCE</scope>
    <source>
        <strain evidence="2">DSM 19829</strain>
    </source>
</reference>
<organism evidence="2 3">
    <name type="scientific">Ruminococcus gauvreauii</name>
    <dbReference type="NCBI Taxonomy" id="438033"/>
    <lineage>
        <taxon>Bacteria</taxon>
        <taxon>Bacillati</taxon>
        <taxon>Bacillota</taxon>
        <taxon>Clostridia</taxon>
        <taxon>Eubacteriales</taxon>
        <taxon>Oscillospiraceae</taxon>
        <taxon>Ruminococcus</taxon>
    </lineage>
</organism>
<evidence type="ECO:0000313" key="3">
    <source>
        <dbReference type="Proteomes" id="UP001060164"/>
    </source>
</evidence>
<gene>
    <name evidence="2" type="ORF">NQ502_17090</name>
</gene>
<sequence>MCDERLYGCLSSIDIKREVINNEIQILPFRKENLTDLGYNLTPSDFIFSTGKKILLEVMTTNSEKYVMVPPNDTVLVLSKEYVSISKRIMGTFHSRVRTVSQGFGHVSTTLDPGWKGSLLFAVSNTSSKKKKFVLQSDGGKGLKDVGFVTVIFQYLATELAQIEHDNRAFRVDILGQYYNTSSYMKRTYNKSFRILNDIIESTREMSPEKPIQDVSTEVNERLQDFLRDALHKYEQSEDNQGLLSDMKCLNYGFQDVIHNASYVFATQIQQVRENAARAEEEASQENMERLYFSVQVLIGGCRVENKNIRWKYYTDALEKKIAGYRISKRMRLIMFVRKRWIVYATCAVLGILVSVLLWYLLSHTFATEGEMTVEKLILSEIPMILGQLLGFILGQNTA</sequence>
<dbReference type="Pfam" id="PF22769">
    <property type="entry name" value="DCD"/>
    <property type="match status" value="1"/>
</dbReference>
<keyword evidence="1" id="KW-1133">Transmembrane helix</keyword>